<sequence length="110" mass="12187">MTVFRVEKGEPSVTLGAYLAVCDALDLVLSAGERESQAEPVLPLTILVSNYPQLQKLAWQIQPTEQLSPAEVFSIYERNWRHVDAESIIPEEQALIDALQAVFGDFNVSA</sequence>
<dbReference type="EMBL" id="JACHWY010000003">
    <property type="protein sequence ID" value="MBB3048813.1"/>
    <property type="molecule type" value="Genomic_DNA"/>
</dbReference>
<evidence type="ECO:0000313" key="2">
    <source>
        <dbReference type="Proteomes" id="UP000537130"/>
    </source>
</evidence>
<dbReference type="Proteomes" id="UP000537130">
    <property type="component" value="Unassembled WGS sequence"/>
</dbReference>
<evidence type="ECO:0000313" key="1">
    <source>
        <dbReference type="EMBL" id="MBB3048813.1"/>
    </source>
</evidence>
<organism evidence="1 2">
    <name type="scientific">Litorivivens lipolytica</name>
    <dbReference type="NCBI Taxonomy" id="1524264"/>
    <lineage>
        <taxon>Bacteria</taxon>
        <taxon>Pseudomonadati</taxon>
        <taxon>Pseudomonadota</taxon>
        <taxon>Gammaproteobacteria</taxon>
        <taxon>Litorivivens</taxon>
    </lineage>
</organism>
<proteinExistence type="predicted"/>
<dbReference type="AlphaFoldDB" id="A0A7W4Z711"/>
<reference evidence="1 2" key="1">
    <citation type="submission" date="2020-08" db="EMBL/GenBank/DDBJ databases">
        <title>Genomic Encyclopedia of Type Strains, Phase III (KMG-III): the genomes of soil and plant-associated and newly described type strains.</title>
        <authorList>
            <person name="Whitman W."/>
        </authorList>
    </citation>
    <scope>NUCLEOTIDE SEQUENCE [LARGE SCALE GENOMIC DNA]</scope>
    <source>
        <strain evidence="1 2">CECT 8654</strain>
    </source>
</reference>
<gene>
    <name evidence="1" type="ORF">FHR99_003087</name>
</gene>
<keyword evidence="2" id="KW-1185">Reference proteome</keyword>
<protein>
    <submittedName>
        <fullName evidence="1">Uncharacterized protein</fullName>
    </submittedName>
</protein>
<comment type="caution">
    <text evidence="1">The sequence shown here is derived from an EMBL/GenBank/DDBJ whole genome shotgun (WGS) entry which is preliminary data.</text>
</comment>
<accession>A0A7W4Z711</accession>
<name>A0A7W4Z711_9GAMM</name>